<dbReference type="InParanoid" id="A0A165EPG6"/>
<dbReference type="Proteomes" id="UP000077266">
    <property type="component" value="Unassembled WGS sequence"/>
</dbReference>
<protein>
    <recommendedName>
        <fullName evidence="3">N-acetyl-D-glucosamine kinase</fullName>
        <ecNumber evidence="2">2.7.1.59</ecNumber>
    </recommendedName>
    <alternativeName>
        <fullName evidence="4">GlcNAc kinase</fullName>
    </alternativeName>
</protein>
<dbReference type="PANTHER" id="PTHR43190">
    <property type="entry name" value="N-ACETYL-D-GLUCOSAMINE KINASE"/>
    <property type="match status" value="1"/>
</dbReference>
<dbReference type="EMBL" id="KV426126">
    <property type="protein sequence ID" value="KZV87412.1"/>
    <property type="molecule type" value="Genomic_DNA"/>
</dbReference>
<dbReference type="CDD" id="cd24007">
    <property type="entry name" value="ASKHA_NBD_eukNAGK-like"/>
    <property type="match status" value="1"/>
</dbReference>
<evidence type="ECO:0000313" key="6">
    <source>
        <dbReference type="EMBL" id="KZV87412.1"/>
    </source>
</evidence>
<dbReference type="OrthoDB" id="311172at2759"/>
<comment type="similarity">
    <text evidence="1">Belongs to the eukaryotic-type N-acetylglucosamine kinase family.</text>
</comment>
<dbReference type="InterPro" id="IPR002731">
    <property type="entry name" value="ATPase_BadF"/>
</dbReference>
<dbReference type="PANTHER" id="PTHR43190:SF3">
    <property type="entry name" value="N-ACETYL-D-GLUCOSAMINE KINASE"/>
    <property type="match status" value="1"/>
</dbReference>
<dbReference type="AlphaFoldDB" id="A0A165EPG6"/>
<evidence type="ECO:0000256" key="4">
    <source>
        <dbReference type="ARBA" id="ARBA00031123"/>
    </source>
</evidence>
<keyword evidence="7" id="KW-1185">Reference proteome</keyword>
<evidence type="ECO:0000256" key="1">
    <source>
        <dbReference type="ARBA" id="ARBA00006198"/>
    </source>
</evidence>
<name>A0A165EPG6_EXIGL</name>
<dbReference type="GO" id="GO:0045127">
    <property type="term" value="F:N-acetylglucosamine kinase activity"/>
    <property type="evidence" value="ECO:0007669"/>
    <property type="project" value="UniProtKB-EC"/>
</dbReference>
<accession>A0A165EPG6</accession>
<evidence type="ECO:0000259" key="5">
    <source>
        <dbReference type="Pfam" id="PF01869"/>
    </source>
</evidence>
<dbReference type="EC" id="2.7.1.59" evidence="2"/>
<dbReference type="SUPFAM" id="SSF53067">
    <property type="entry name" value="Actin-like ATPase domain"/>
    <property type="match status" value="2"/>
</dbReference>
<dbReference type="InterPro" id="IPR052519">
    <property type="entry name" value="Euk-type_GlcNAc_Kinase"/>
</dbReference>
<dbReference type="Gene3D" id="3.30.420.40">
    <property type="match status" value="2"/>
</dbReference>
<evidence type="ECO:0000313" key="7">
    <source>
        <dbReference type="Proteomes" id="UP000077266"/>
    </source>
</evidence>
<gene>
    <name evidence="6" type="ORF">EXIGLDRAFT_723727</name>
</gene>
<evidence type="ECO:0000256" key="2">
    <source>
        <dbReference type="ARBA" id="ARBA00012122"/>
    </source>
</evidence>
<reference evidence="6 7" key="1">
    <citation type="journal article" date="2016" name="Mol. Biol. Evol.">
        <title>Comparative Genomics of Early-Diverging Mushroom-Forming Fungi Provides Insights into the Origins of Lignocellulose Decay Capabilities.</title>
        <authorList>
            <person name="Nagy L.G."/>
            <person name="Riley R."/>
            <person name="Tritt A."/>
            <person name="Adam C."/>
            <person name="Daum C."/>
            <person name="Floudas D."/>
            <person name="Sun H."/>
            <person name="Yadav J.S."/>
            <person name="Pangilinan J."/>
            <person name="Larsson K.H."/>
            <person name="Matsuura K."/>
            <person name="Barry K."/>
            <person name="Labutti K."/>
            <person name="Kuo R."/>
            <person name="Ohm R.A."/>
            <person name="Bhattacharya S.S."/>
            <person name="Shirouzu T."/>
            <person name="Yoshinaga Y."/>
            <person name="Martin F.M."/>
            <person name="Grigoriev I.V."/>
            <person name="Hibbett D.S."/>
        </authorList>
    </citation>
    <scope>NUCLEOTIDE SEQUENCE [LARGE SCALE GENOMIC DNA]</scope>
    <source>
        <strain evidence="6 7">HHB12029</strain>
    </source>
</reference>
<organism evidence="6 7">
    <name type="scientific">Exidia glandulosa HHB12029</name>
    <dbReference type="NCBI Taxonomy" id="1314781"/>
    <lineage>
        <taxon>Eukaryota</taxon>
        <taxon>Fungi</taxon>
        <taxon>Dikarya</taxon>
        <taxon>Basidiomycota</taxon>
        <taxon>Agaricomycotina</taxon>
        <taxon>Agaricomycetes</taxon>
        <taxon>Auriculariales</taxon>
        <taxon>Exidiaceae</taxon>
        <taxon>Exidia</taxon>
    </lineage>
</organism>
<sequence length="361" mass="37163">MSDAPSMYLCVDCGGSKTAAAIATKDGTVVGRGLGGPSNYTDVGLAKFVQSFSDAVANAYKAALGSGDAPELPLNSGVLQAAWIGVSGVDSPAAVAALTDALAPLLALPPSAPRLLVANDTHLLASPLRLHSDVSTAVVAIAGTGSIAVSFKLQEDGSLQELGRVGGWGWLLGDEGSGFYVGREAVREILTRADRAALTGEPAAPSTLRDKVFEIFEIENPYDVFSVIYAADPTPGIGATPAAKPILDKERKHRMAGLAPVVFECAFVDKDELALTVLRSSAGALARQISAMLKTENDVSPAANAVLASSSILCLGGSLVSQEGYQNLLKEELAKFGHVFRYMQYVDDVTGLGAAGIASAA</sequence>
<evidence type="ECO:0000256" key="3">
    <source>
        <dbReference type="ARBA" id="ARBA00014974"/>
    </source>
</evidence>
<feature type="domain" description="ATPase BadF/BadG/BcrA/BcrD type" evidence="5">
    <location>
        <begin position="11"/>
        <end position="333"/>
    </location>
</feature>
<proteinExistence type="inferred from homology"/>
<dbReference type="Pfam" id="PF01869">
    <property type="entry name" value="BcrAD_BadFG"/>
    <property type="match status" value="1"/>
</dbReference>
<dbReference type="InterPro" id="IPR043129">
    <property type="entry name" value="ATPase_NBD"/>
</dbReference>
<dbReference type="STRING" id="1314781.A0A165EPG6"/>